<dbReference type="EMBL" id="BTRK01000001">
    <property type="protein sequence ID" value="GMR32539.1"/>
    <property type="molecule type" value="Genomic_DNA"/>
</dbReference>
<evidence type="ECO:0000256" key="2">
    <source>
        <dbReference type="ARBA" id="ARBA00022692"/>
    </source>
</evidence>
<evidence type="ECO:0000313" key="8">
    <source>
        <dbReference type="Proteomes" id="UP001328107"/>
    </source>
</evidence>
<comment type="caution">
    <text evidence="7">The sequence shown here is derived from an EMBL/GenBank/DDBJ whole genome shotgun (WGS) entry which is preliminary data.</text>
</comment>
<feature type="transmembrane region" description="Helical" evidence="5">
    <location>
        <begin position="6"/>
        <end position="30"/>
    </location>
</feature>
<feature type="non-terminal residue" evidence="7">
    <location>
        <position position="297"/>
    </location>
</feature>
<feature type="transmembrane region" description="Helical" evidence="5">
    <location>
        <begin position="252"/>
        <end position="274"/>
    </location>
</feature>
<reference evidence="8" key="1">
    <citation type="submission" date="2022-10" db="EMBL/GenBank/DDBJ databases">
        <title>Genome assembly of Pristionchus species.</title>
        <authorList>
            <person name="Yoshida K."/>
            <person name="Sommer R.J."/>
        </authorList>
    </citation>
    <scope>NUCLEOTIDE SEQUENCE [LARGE SCALE GENOMIC DNA]</scope>
    <source>
        <strain evidence="8">RS5460</strain>
    </source>
</reference>
<dbReference type="PROSITE" id="PS50262">
    <property type="entry name" value="G_PROTEIN_RECEP_F1_2"/>
    <property type="match status" value="1"/>
</dbReference>
<accession>A0AAN5C881</accession>
<sequence>MGEHHFAGLIVFMLGVCGVTFNSVVVLFLRKAKSLANPFGILTLNQAVTDLINSVVFAFIVAPTVFLTIPLPFEVTTRLGQLLFLAYDCCSWSHLWITLNRFTSIFFPFYYGKVFSNQKTIVYVILIWTLAICINFFEYVFIDCTFYLPNGAWNFDFKGGEACKDIEWYLNYCRNMFLTACIAILDIATVIKFHQYSKEREATNSQRKKKMQRQEFFFLAQAMLQSSLFYIELVCCYNLGALPFMASPWAQFGLRTVAWVTTHAADGLITLVCNGDFRRMFSRRILGSKLESVEELN</sequence>
<evidence type="ECO:0000256" key="5">
    <source>
        <dbReference type="SAM" id="Phobius"/>
    </source>
</evidence>
<feature type="transmembrane region" description="Helical" evidence="5">
    <location>
        <begin position="51"/>
        <end position="73"/>
    </location>
</feature>
<evidence type="ECO:0000259" key="6">
    <source>
        <dbReference type="PROSITE" id="PS50262"/>
    </source>
</evidence>
<gene>
    <name evidence="7" type="ORF">PMAYCL1PPCAC_02734</name>
</gene>
<evidence type="ECO:0000256" key="1">
    <source>
        <dbReference type="ARBA" id="ARBA00004370"/>
    </source>
</evidence>
<dbReference type="PANTHER" id="PTHR23017">
    <property type="entry name" value="SERPENTINE RECEPTOR, CLASS X"/>
    <property type="match status" value="1"/>
</dbReference>
<dbReference type="CDD" id="cd00637">
    <property type="entry name" value="7tm_classA_rhodopsin-like"/>
    <property type="match status" value="1"/>
</dbReference>
<protein>
    <recommendedName>
        <fullName evidence="6">G-protein coupled receptors family 1 profile domain-containing protein</fullName>
    </recommendedName>
</protein>
<dbReference type="Proteomes" id="UP001328107">
    <property type="component" value="Unassembled WGS sequence"/>
</dbReference>
<keyword evidence="3 5" id="KW-1133">Transmembrane helix</keyword>
<name>A0AAN5C881_9BILA</name>
<keyword evidence="4 5" id="KW-0472">Membrane</keyword>
<proteinExistence type="predicted"/>
<dbReference type="GO" id="GO:0016020">
    <property type="term" value="C:membrane"/>
    <property type="evidence" value="ECO:0007669"/>
    <property type="project" value="UniProtKB-SubCell"/>
</dbReference>
<dbReference type="InterPro" id="IPR017452">
    <property type="entry name" value="GPCR_Rhodpsn_7TM"/>
</dbReference>
<dbReference type="SUPFAM" id="SSF81321">
    <property type="entry name" value="Family A G protein-coupled receptor-like"/>
    <property type="match status" value="1"/>
</dbReference>
<dbReference type="PANTHER" id="PTHR23017:SF44">
    <property type="entry name" value="G-PROTEIN COUPLED RECEPTORS FAMILY 1 PROFILE DOMAIN-CONTAINING PROTEIN"/>
    <property type="match status" value="1"/>
</dbReference>
<feature type="transmembrane region" description="Helical" evidence="5">
    <location>
        <begin position="176"/>
        <end position="195"/>
    </location>
</feature>
<dbReference type="InterPro" id="IPR019430">
    <property type="entry name" value="7TM_GPCR_serpentine_rcpt_Srx"/>
</dbReference>
<feature type="domain" description="G-protein coupled receptors family 1 profile" evidence="6">
    <location>
        <begin position="21"/>
        <end position="141"/>
    </location>
</feature>
<dbReference type="Pfam" id="PF10328">
    <property type="entry name" value="7TM_GPCR_Srx"/>
    <property type="match status" value="1"/>
</dbReference>
<dbReference type="AlphaFoldDB" id="A0AAN5C881"/>
<keyword evidence="8" id="KW-1185">Reference proteome</keyword>
<evidence type="ECO:0000256" key="3">
    <source>
        <dbReference type="ARBA" id="ARBA00022989"/>
    </source>
</evidence>
<evidence type="ECO:0000256" key="4">
    <source>
        <dbReference type="ARBA" id="ARBA00023136"/>
    </source>
</evidence>
<feature type="transmembrane region" description="Helical" evidence="5">
    <location>
        <begin position="120"/>
        <end position="142"/>
    </location>
</feature>
<feature type="transmembrane region" description="Helical" evidence="5">
    <location>
        <begin position="216"/>
        <end position="240"/>
    </location>
</feature>
<organism evidence="7 8">
    <name type="scientific">Pristionchus mayeri</name>
    <dbReference type="NCBI Taxonomy" id="1317129"/>
    <lineage>
        <taxon>Eukaryota</taxon>
        <taxon>Metazoa</taxon>
        <taxon>Ecdysozoa</taxon>
        <taxon>Nematoda</taxon>
        <taxon>Chromadorea</taxon>
        <taxon>Rhabditida</taxon>
        <taxon>Rhabditina</taxon>
        <taxon>Diplogasteromorpha</taxon>
        <taxon>Diplogasteroidea</taxon>
        <taxon>Neodiplogasteridae</taxon>
        <taxon>Pristionchus</taxon>
    </lineage>
</organism>
<comment type="subcellular location">
    <subcellularLocation>
        <location evidence="1">Membrane</location>
    </subcellularLocation>
</comment>
<evidence type="ECO:0000313" key="7">
    <source>
        <dbReference type="EMBL" id="GMR32539.1"/>
    </source>
</evidence>
<keyword evidence="2 5" id="KW-0812">Transmembrane</keyword>
<dbReference type="Gene3D" id="1.20.1070.10">
    <property type="entry name" value="Rhodopsin 7-helix transmembrane proteins"/>
    <property type="match status" value="1"/>
</dbReference>